<keyword evidence="2" id="KW-0813">Transport</keyword>
<evidence type="ECO:0000256" key="3">
    <source>
        <dbReference type="ARBA" id="ARBA00022729"/>
    </source>
</evidence>
<dbReference type="NCBIfam" id="TIGR00787">
    <property type="entry name" value="dctP"/>
    <property type="match status" value="1"/>
</dbReference>
<dbReference type="InterPro" id="IPR038404">
    <property type="entry name" value="TRAP_DctP_sf"/>
</dbReference>
<evidence type="ECO:0000256" key="4">
    <source>
        <dbReference type="SAM" id="SignalP"/>
    </source>
</evidence>
<dbReference type="GO" id="GO:0030288">
    <property type="term" value="C:outer membrane-bounded periplasmic space"/>
    <property type="evidence" value="ECO:0007669"/>
    <property type="project" value="InterPro"/>
</dbReference>
<evidence type="ECO:0000313" key="5">
    <source>
        <dbReference type="EMBL" id="ABD71872.1"/>
    </source>
</evidence>
<evidence type="ECO:0000256" key="1">
    <source>
        <dbReference type="ARBA" id="ARBA00009023"/>
    </source>
</evidence>
<dbReference type="Proteomes" id="UP000008332">
    <property type="component" value="Chromosome"/>
</dbReference>
<dbReference type="OrthoDB" id="9794826at2"/>
<dbReference type="PIRSF" id="PIRSF006470">
    <property type="entry name" value="DctB"/>
    <property type="match status" value="1"/>
</dbReference>
<dbReference type="PANTHER" id="PTHR33376:SF7">
    <property type="entry name" value="C4-DICARBOXYLATE-BINDING PROTEIN DCTB"/>
    <property type="match status" value="1"/>
</dbReference>
<evidence type="ECO:0000313" key="6">
    <source>
        <dbReference type="Proteomes" id="UP000008332"/>
    </source>
</evidence>
<feature type="signal peptide" evidence="4">
    <location>
        <begin position="1"/>
        <end position="21"/>
    </location>
</feature>
<dbReference type="eggNOG" id="COG1638">
    <property type="taxonomic scope" value="Bacteria"/>
</dbReference>
<dbReference type="PANTHER" id="PTHR33376">
    <property type="match status" value="1"/>
</dbReference>
<evidence type="ECO:0000256" key="2">
    <source>
        <dbReference type="ARBA" id="ARBA00022448"/>
    </source>
</evidence>
<name>Q21QT1_ALBFT</name>
<sequence>MVHLKRLVGAAALVFSCLVSAQEPIVIKFSHVNPAQSPKNQAAEYFKKLAEDGTHGRVKIELYPSSSLYKDSEELVALQLGSVQMLAPTLGKFGPMGMRDFEVFDLPYLFDSFDQVHLVTQGPIGKQLLKQLEAKGIKGLAFWDNGFKQMNANKPLHTPADFKGLKMRIFSSKVLDAEMRSLGAIPQVMAASEMYQAMQTGLVDGGENTESTFYQFKMYEVQSNITLSNHGYVGYAVVANKKFWEGLPPDIRVVLDDAIVKATEFGNRVAKKENDDALEAMRKLNRTQIITLTKSERDEWKKVLLKSHQSADRIDKNMLQAIYKETATVKN</sequence>
<dbReference type="HOGENOM" id="CLU_036176_1_3_4"/>
<dbReference type="GO" id="GO:0015740">
    <property type="term" value="P:C4-dicarboxylate transport"/>
    <property type="evidence" value="ECO:0007669"/>
    <property type="project" value="TreeGrafter"/>
</dbReference>
<dbReference type="InterPro" id="IPR004682">
    <property type="entry name" value="TRAP_DctP"/>
</dbReference>
<keyword evidence="3 4" id="KW-0732">Signal</keyword>
<dbReference type="RefSeq" id="WP_011466430.1">
    <property type="nucleotide sequence ID" value="NC_007908.1"/>
</dbReference>
<feature type="chain" id="PRO_5004200210" evidence="4">
    <location>
        <begin position="22"/>
        <end position="331"/>
    </location>
</feature>
<dbReference type="Gene3D" id="3.40.190.170">
    <property type="entry name" value="Bacterial extracellular solute-binding protein, family 7"/>
    <property type="match status" value="1"/>
</dbReference>
<dbReference type="InterPro" id="IPR018389">
    <property type="entry name" value="DctP_fam"/>
</dbReference>
<dbReference type="STRING" id="338969.Rfer_4184"/>
<dbReference type="Pfam" id="PF03480">
    <property type="entry name" value="DctP"/>
    <property type="match status" value="1"/>
</dbReference>
<gene>
    <name evidence="5" type="ordered locus">Rfer_4184</name>
</gene>
<dbReference type="GO" id="GO:0055085">
    <property type="term" value="P:transmembrane transport"/>
    <property type="evidence" value="ECO:0007669"/>
    <property type="project" value="InterPro"/>
</dbReference>
<dbReference type="PROSITE" id="PS51257">
    <property type="entry name" value="PROKAR_LIPOPROTEIN"/>
    <property type="match status" value="1"/>
</dbReference>
<dbReference type="KEGG" id="rfr:Rfer_4184"/>
<reference evidence="6" key="1">
    <citation type="submission" date="2006-02" db="EMBL/GenBank/DDBJ databases">
        <title>Complete sequence of chromosome of Rhodoferax ferrireducens DSM 15236.</title>
        <authorList>
            <person name="Copeland A."/>
            <person name="Lucas S."/>
            <person name="Lapidus A."/>
            <person name="Barry K."/>
            <person name="Detter J.C."/>
            <person name="Glavina del Rio T."/>
            <person name="Hammon N."/>
            <person name="Israni S."/>
            <person name="Pitluck S."/>
            <person name="Brettin T."/>
            <person name="Bruce D."/>
            <person name="Han C."/>
            <person name="Tapia R."/>
            <person name="Gilna P."/>
            <person name="Kiss H."/>
            <person name="Schmutz J."/>
            <person name="Larimer F."/>
            <person name="Land M."/>
            <person name="Kyrpides N."/>
            <person name="Ivanova N."/>
            <person name="Richardson P."/>
        </authorList>
    </citation>
    <scope>NUCLEOTIDE SEQUENCE [LARGE SCALE GENOMIC DNA]</scope>
    <source>
        <strain evidence="6">ATCC BAA-621 / DSM 15236 / T118</strain>
    </source>
</reference>
<keyword evidence="6" id="KW-1185">Reference proteome</keyword>
<proteinExistence type="inferred from homology"/>
<dbReference type="EMBL" id="CP000267">
    <property type="protein sequence ID" value="ABD71872.1"/>
    <property type="molecule type" value="Genomic_DNA"/>
</dbReference>
<accession>Q21QT1</accession>
<comment type="similarity">
    <text evidence="1">Belongs to the bacterial solute-binding protein 7 family.</text>
</comment>
<protein>
    <submittedName>
        <fullName evidence="5">TRAP dicarboxylate transporter, DctP subunit</fullName>
    </submittedName>
</protein>
<dbReference type="AlphaFoldDB" id="Q21QT1"/>
<dbReference type="NCBIfam" id="NF037995">
    <property type="entry name" value="TRAP_S1"/>
    <property type="match status" value="1"/>
</dbReference>
<organism evidence="5 6">
    <name type="scientific">Albidiferax ferrireducens (strain ATCC BAA-621 / DSM 15236 / T118)</name>
    <name type="common">Rhodoferax ferrireducens</name>
    <dbReference type="NCBI Taxonomy" id="338969"/>
    <lineage>
        <taxon>Bacteria</taxon>
        <taxon>Pseudomonadati</taxon>
        <taxon>Pseudomonadota</taxon>
        <taxon>Betaproteobacteria</taxon>
        <taxon>Burkholderiales</taxon>
        <taxon>Comamonadaceae</taxon>
        <taxon>Rhodoferax</taxon>
    </lineage>
</organism>